<accession>A0A7K1V218</accession>
<evidence type="ECO:0000313" key="2">
    <source>
        <dbReference type="EMBL" id="MVU80676.1"/>
    </source>
</evidence>
<gene>
    <name evidence="2" type="ORF">GPX89_25920</name>
</gene>
<dbReference type="EMBL" id="WRPP01000005">
    <property type="protein sequence ID" value="MVU80676.1"/>
    <property type="molecule type" value="Genomic_DNA"/>
</dbReference>
<reference evidence="2 3" key="1">
    <citation type="submission" date="2019-12" db="EMBL/GenBank/DDBJ databases">
        <title>Nocardia sp. nov. ET3-3 isolated from soil.</title>
        <authorList>
            <person name="Kanchanasin P."/>
            <person name="Tanasupawat S."/>
            <person name="Yuki M."/>
            <person name="Kudo T."/>
        </authorList>
    </citation>
    <scope>NUCLEOTIDE SEQUENCE [LARGE SCALE GENOMIC DNA]</scope>
    <source>
        <strain evidence="2 3">ET3-3</strain>
    </source>
</reference>
<dbReference type="InterPro" id="IPR032710">
    <property type="entry name" value="NTF2-like_dom_sf"/>
</dbReference>
<comment type="caution">
    <text evidence="2">The sequence shown here is derived from an EMBL/GenBank/DDBJ whole genome shotgun (WGS) entry which is preliminary data.</text>
</comment>
<dbReference type="InterPro" id="IPR037401">
    <property type="entry name" value="SnoaL-like"/>
</dbReference>
<feature type="domain" description="SnoaL-like" evidence="1">
    <location>
        <begin position="35"/>
        <end position="136"/>
    </location>
</feature>
<dbReference type="Proteomes" id="UP000466794">
    <property type="component" value="Unassembled WGS sequence"/>
</dbReference>
<evidence type="ECO:0000313" key="3">
    <source>
        <dbReference type="Proteomes" id="UP000466794"/>
    </source>
</evidence>
<dbReference type="Gene3D" id="3.10.450.50">
    <property type="match status" value="1"/>
</dbReference>
<name>A0A7K1V218_9NOCA</name>
<dbReference type="Pfam" id="PF12680">
    <property type="entry name" value="SnoaL_2"/>
    <property type="match status" value="1"/>
</dbReference>
<keyword evidence="3" id="KW-1185">Reference proteome</keyword>
<protein>
    <recommendedName>
        <fullName evidence="1">SnoaL-like domain-containing protein</fullName>
    </recommendedName>
</protein>
<sequence length="155" mass="16488">MSHSSLSCLQCSTRSKAPPTTEGDAMNADENTVCELFAAIDAGRIETATGLLTQDVHFRFGNAEPTIGRDAFAANAAAMGGVLASISHEMLAVWTTSEPDAAVVCEMAVTYSRHDGSQLKLPCANVFRLRSGLIADYRIYMDINPVFAAAATEPE</sequence>
<evidence type="ECO:0000259" key="1">
    <source>
        <dbReference type="Pfam" id="PF12680"/>
    </source>
</evidence>
<dbReference type="SUPFAM" id="SSF54427">
    <property type="entry name" value="NTF2-like"/>
    <property type="match status" value="1"/>
</dbReference>
<proteinExistence type="predicted"/>
<organism evidence="2 3">
    <name type="scientific">Nocardia terrae</name>
    <dbReference type="NCBI Taxonomy" id="2675851"/>
    <lineage>
        <taxon>Bacteria</taxon>
        <taxon>Bacillati</taxon>
        <taxon>Actinomycetota</taxon>
        <taxon>Actinomycetes</taxon>
        <taxon>Mycobacteriales</taxon>
        <taxon>Nocardiaceae</taxon>
        <taxon>Nocardia</taxon>
    </lineage>
</organism>
<dbReference type="AlphaFoldDB" id="A0A7K1V218"/>